<dbReference type="InterPro" id="IPR017850">
    <property type="entry name" value="Alkaline_phosphatase_core_sf"/>
</dbReference>
<dbReference type="Gene3D" id="3.40.720.10">
    <property type="entry name" value="Alkaline Phosphatase, subunit A"/>
    <property type="match status" value="1"/>
</dbReference>
<evidence type="ECO:0000313" key="2">
    <source>
        <dbReference type="Proteomes" id="UP000678016"/>
    </source>
</evidence>
<evidence type="ECO:0000313" key="1">
    <source>
        <dbReference type="EMBL" id="QUX26932.1"/>
    </source>
</evidence>
<dbReference type="InterPro" id="IPR002591">
    <property type="entry name" value="Phosphodiest/P_Trfase"/>
</dbReference>
<dbReference type="RefSeq" id="WP_212640020.1">
    <property type="nucleotide sequence ID" value="NZ_CP074132.1"/>
</dbReference>
<dbReference type="SUPFAM" id="SSF53649">
    <property type="entry name" value="Alkaline phosphatase-like"/>
    <property type="match status" value="1"/>
</dbReference>
<dbReference type="Pfam" id="PF01663">
    <property type="entry name" value="Phosphodiest"/>
    <property type="match status" value="1"/>
</dbReference>
<name>A0ABX8C0F8_9ACTN</name>
<gene>
    <name evidence="1" type="ORF">KGD83_16350</name>
</gene>
<dbReference type="EMBL" id="CP074132">
    <property type="protein sequence ID" value="QUX26932.1"/>
    <property type="molecule type" value="Genomic_DNA"/>
</dbReference>
<organism evidence="1 2">
    <name type="scientific">Nocardiopsis akebiae</name>
    <dbReference type="NCBI Taxonomy" id="2831968"/>
    <lineage>
        <taxon>Bacteria</taxon>
        <taxon>Bacillati</taxon>
        <taxon>Actinomycetota</taxon>
        <taxon>Actinomycetes</taxon>
        <taxon>Streptosporangiales</taxon>
        <taxon>Nocardiopsidaceae</taxon>
        <taxon>Nocardiopsis</taxon>
    </lineage>
</organism>
<protein>
    <submittedName>
        <fullName evidence="1">Alkaline phosphatase family protein</fullName>
    </submittedName>
</protein>
<keyword evidence="2" id="KW-1185">Reference proteome</keyword>
<dbReference type="Proteomes" id="UP000678016">
    <property type="component" value="Chromosome"/>
</dbReference>
<reference evidence="2" key="1">
    <citation type="submission" date="2021-05" db="EMBL/GenBank/DDBJ databases">
        <title>Direct Submission.</title>
        <authorList>
            <person name="Li K."/>
            <person name="Gao J."/>
        </authorList>
    </citation>
    <scope>NUCLEOTIDE SEQUENCE [LARGE SCALE GENOMIC DNA]</scope>
    <source>
        <strain evidence="2">HDS12</strain>
    </source>
</reference>
<sequence>MPSDRRAIVVVTEGATPRLLDRWCAEGRLPAFARLRTLGAGGALRADGVPYEPPGLLSLLTGARPGDHGFHSYWSCHSPDYRPAVLGSRERRLPLLWQRPEFADLRFASVGLFGTHPAEPFDGWLITYPMRPTLRGCHPRELQRELDREGIRPVHDVSVWWDGGPRASVLQRLLEADRRRAAAAEHLHDRGADVTVVNLTAIDRTSHIFWQELEREDADPSHSAVFDAYKTADDVLGRMLRRLDGRTTLIAFSEIGFGPVRSYCSINDALASAGLLTHDADGRVDFGASRAFEAVQGTHGVNVNLTGRYERGTVSPDDYETARKDVAEALLGAINPRTGLPLVRSVSPREEVYPGSATELAPDLVLEPHDWRYLPLGDPSWAHHVHRTWQSGWHRPDSYWAALGPDTGTALPGAAPARPVDMAATLAAALGREVPPWCSGRALITC</sequence>
<accession>A0ABX8C0F8</accession>
<proteinExistence type="predicted"/>